<evidence type="ECO:0000313" key="1">
    <source>
        <dbReference type="EMBL" id="GBR77076.1"/>
    </source>
</evidence>
<name>A0A388TIK7_9BACT</name>
<gene>
    <name evidence="1" type="ORF">NO2_1528</name>
</gene>
<comment type="caution">
    <text evidence="1">The sequence shown here is derived from an EMBL/GenBank/DDBJ whole genome shotgun (WGS) entry which is preliminary data.</text>
</comment>
<protein>
    <submittedName>
        <fullName evidence="1">Uncharacterized protein</fullName>
    </submittedName>
</protein>
<feature type="non-terminal residue" evidence="1">
    <location>
        <position position="1"/>
    </location>
</feature>
<dbReference type="AlphaFoldDB" id="A0A388TIK7"/>
<keyword evidence="2" id="KW-1185">Reference proteome</keyword>
<feature type="non-terminal residue" evidence="1">
    <location>
        <position position="850"/>
    </location>
</feature>
<proteinExistence type="predicted"/>
<accession>A0A388TIK7</accession>
<organism evidence="1 2">
    <name type="scientific">Candidatus Termititenax persephonae</name>
    <dbReference type="NCBI Taxonomy" id="2218525"/>
    <lineage>
        <taxon>Bacteria</taxon>
        <taxon>Bacillati</taxon>
        <taxon>Candidatus Margulisiibacteriota</taxon>
        <taxon>Candidatus Termititenacia</taxon>
        <taxon>Candidatus Termititenacales</taxon>
        <taxon>Candidatus Termititenacaceae</taxon>
        <taxon>Candidatus Termititenax</taxon>
    </lineage>
</organism>
<dbReference type="EMBL" id="BGZO01000099">
    <property type="protein sequence ID" value="GBR77076.1"/>
    <property type="molecule type" value="Genomic_DNA"/>
</dbReference>
<evidence type="ECO:0000313" key="2">
    <source>
        <dbReference type="Proteomes" id="UP000275925"/>
    </source>
</evidence>
<reference evidence="1 2" key="1">
    <citation type="journal article" date="2019" name="ISME J.">
        <title>Genome analyses of uncultured TG2/ZB3 bacteria in 'Margulisbacteria' specifically attached to ectosymbiotic spirochetes of protists in the termite gut.</title>
        <authorList>
            <person name="Utami Y.D."/>
            <person name="Kuwahara H."/>
            <person name="Igai K."/>
            <person name="Murakami T."/>
            <person name="Sugaya K."/>
            <person name="Morikawa T."/>
            <person name="Nagura Y."/>
            <person name="Yuki M."/>
            <person name="Deevong P."/>
            <person name="Inoue T."/>
            <person name="Kihara K."/>
            <person name="Lo N."/>
            <person name="Yamada A."/>
            <person name="Ohkuma M."/>
            <person name="Hongoh Y."/>
        </authorList>
    </citation>
    <scope>NUCLEOTIDE SEQUENCE [LARGE SCALE GENOMIC DNA]</scope>
    <source>
        <strain evidence="1">NkOx7-02</strain>
    </source>
</reference>
<dbReference type="Proteomes" id="UP000275925">
    <property type="component" value="Unassembled WGS sequence"/>
</dbReference>
<sequence length="850" mass="97331">KALAGEYKPYNEGTAYERQVLQPSQDYEATEGRRDYRLDYLSPETCYAISQYLSEHEDSGMRELAADWQKRGDDSWDLYLACLKQTQALTLRNPGYVPAKAWVEVDNLGNFTVTPYGEQSWDGIRAPARLAAAIRYRTLTDEEQSVLKKYVQGWNHGYTSEIVDATQYFALALQLEDKSAAKEIQEFLAEQMPGNAVFAQSNKYYEASLLPKTWSEIYFSYSHDLQLSPKKLSEFRQTESRLISGFTQKYDPEKEDENRRYRQVGEYGYIYNDCPVSINDGALTDLRDLVPVGWDIINSESIAYGLLDNLADFVIAKTQTVENEPAADKKHTPLSTSQPQKTVENKLAADRIKALLNTLYFLYTHNYRETDTTLPLAGWAVMTNGEDWQTIQRPDVLNYGNTSAADADLLLLAVLIKIKEAGIVWGDAKLDYMIYRQAEAFIGHDLVEYIDIYEDEQGKTQERRRYFLNSGGFRSKNTDYLTGETIYEFYTSYQNSGAMQIVSEFFKRHNNNDFFAKIKGATLGNLHTGTDYQASVLANLQEDTWYIINKIKNQPEYASPENFPDKVYLSIVEHPTVKSGGVQVIVAPRQEPQAEDFTDYHAYYLAKRNYENYQANNEIAGLLRLPLMWNLADEQLTKYLTEQLDAQKDSYYIHYLRAFRDKINFLPEVSAADKLNFTSVSERFNIWDTGYPSGVLTHAKDKAFPLDNYEKSPVQLNSIAGYNRYFSSQIYSDQGGQGRHNFTILEAVTFSLGLLKNSDYLWWAIQNWRDALVSCLDSPDYTGKNKTTKLDSRKADYDHVYLVQDYLAVLSRYGWDEARSLKEINKLLALANPQIFLTPPVGLANAAVRS</sequence>